<dbReference type="SUPFAM" id="SSF51604">
    <property type="entry name" value="Enolase C-terminal domain-like"/>
    <property type="match status" value="1"/>
</dbReference>
<sequence length="380" mass="39840">MAHATGPAAPGTGPAAADPAPPHPRPGTGTIARVEAEVRRLRLHRSWDGGVAHNDIVVTRITTGDGRTGTGFAWTPRVGARAVRALLLDDCPVALLGRTPDPGPRWDDLAAHLSEAGAGGLAAMAAAAVDIALWDLAARDTGTPLVERIGRRRGRVPAYGSGVNLDYGQDDLLEQVGGWLDAGHDAVKIKVGSADLARDVRRVAAVRRLIGPSRRLMLDANQRWDLPAAIRALDALAEFSPYWIEEPLPAGDIDAHVRLRRTTAIPFAIGENLRTVGGFRAALEAGACDIAQPNAVRVGGITPFLRVADLAAQHSVPVAPHLLPELSTQLALCVPMVSMVEDIDRASFAGLGALTRPSGVRIDGGWATADTGPGHGLEFA</sequence>
<evidence type="ECO:0000256" key="3">
    <source>
        <dbReference type="ARBA" id="ARBA00022842"/>
    </source>
</evidence>
<comment type="cofactor">
    <cofactor evidence="1">
        <name>Mg(2+)</name>
        <dbReference type="ChEBI" id="CHEBI:18420"/>
    </cofactor>
</comment>
<organism evidence="6 7">
    <name type="scientific">Nocardiopsis mangrovi</name>
    <dbReference type="NCBI Taxonomy" id="1179818"/>
    <lineage>
        <taxon>Bacteria</taxon>
        <taxon>Bacillati</taxon>
        <taxon>Actinomycetota</taxon>
        <taxon>Actinomycetes</taxon>
        <taxon>Streptosporangiales</taxon>
        <taxon>Nocardiopsidaceae</taxon>
        <taxon>Nocardiopsis</taxon>
    </lineage>
</organism>
<dbReference type="InterPro" id="IPR013342">
    <property type="entry name" value="Mandelate_racemase_C"/>
</dbReference>
<keyword evidence="7" id="KW-1185">Reference proteome</keyword>
<dbReference type="InterPro" id="IPR036849">
    <property type="entry name" value="Enolase-like_C_sf"/>
</dbReference>
<dbReference type="SUPFAM" id="SSF54826">
    <property type="entry name" value="Enolase N-terminal domain-like"/>
    <property type="match status" value="1"/>
</dbReference>
<evidence type="ECO:0000313" key="7">
    <source>
        <dbReference type="Proteomes" id="UP001595923"/>
    </source>
</evidence>
<dbReference type="SMART" id="SM00922">
    <property type="entry name" value="MR_MLE"/>
    <property type="match status" value="1"/>
</dbReference>
<dbReference type="Pfam" id="PF02746">
    <property type="entry name" value="MR_MLE_N"/>
    <property type="match status" value="1"/>
</dbReference>
<dbReference type="Gene3D" id="3.20.20.120">
    <property type="entry name" value="Enolase-like C-terminal domain"/>
    <property type="match status" value="1"/>
</dbReference>
<dbReference type="Proteomes" id="UP001595923">
    <property type="component" value="Unassembled WGS sequence"/>
</dbReference>
<evidence type="ECO:0000313" key="6">
    <source>
        <dbReference type="EMBL" id="MFC4564596.1"/>
    </source>
</evidence>
<evidence type="ECO:0000256" key="1">
    <source>
        <dbReference type="ARBA" id="ARBA00001946"/>
    </source>
</evidence>
<dbReference type="RefSeq" id="WP_378577858.1">
    <property type="nucleotide sequence ID" value="NZ_JBHSFQ010000026.1"/>
</dbReference>
<name>A0ABV9E0I1_9ACTN</name>
<proteinExistence type="predicted"/>
<dbReference type="PROSITE" id="PS00909">
    <property type="entry name" value="MR_MLE_2"/>
    <property type="match status" value="1"/>
</dbReference>
<feature type="region of interest" description="Disordered" evidence="4">
    <location>
        <begin position="1"/>
        <end position="29"/>
    </location>
</feature>
<evidence type="ECO:0000256" key="2">
    <source>
        <dbReference type="ARBA" id="ARBA00022723"/>
    </source>
</evidence>
<reference evidence="7" key="1">
    <citation type="journal article" date="2019" name="Int. J. Syst. Evol. Microbiol.">
        <title>The Global Catalogue of Microorganisms (GCM) 10K type strain sequencing project: providing services to taxonomists for standard genome sequencing and annotation.</title>
        <authorList>
            <consortium name="The Broad Institute Genomics Platform"/>
            <consortium name="The Broad Institute Genome Sequencing Center for Infectious Disease"/>
            <person name="Wu L."/>
            <person name="Ma J."/>
        </authorList>
    </citation>
    <scope>NUCLEOTIDE SEQUENCE [LARGE SCALE GENOMIC DNA]</scope>
    <source>
        <strain evidence="7">XZYJ18</strain>
    </source>
</reference>
<keyword evidence="3" id="KW-0460">Magnesium</keyword>
<dbReference type="Gene3D" id="3.30.390.10">
    <property type="entry name" value="Enolase-like, N-terminal domain"/>
    <property type="match status" value="1"/>
</dbReference>
<dbReference type="PANTHER" id="PTHR13794">
    <property type="entry name" value="ENOLASE SUPERFAMILY, MANDELATE RACEMASE"/>
    <property type="match status" value="1"/>
</dbReference>
<protein>
    <submittedName>
        <fullName evidence="6">Mandelate racemase/muconate lactonizing enzyme family protein</fullName>
    </submittedName>
</protein>
<evidence type="ECO:0000256" key="4">
    <source>
        <dbReference type="SAM" id="MobiDB-lite"/>
    </source>
</evidence>
<dbReference type="EMBL" id="JBHSFQ010000026">
    <property type="protein sequence ID" value="MFC4564596.1"/>
    <property type="molecule type" value="Genomic_DNA"/>
</dbReference>
<dbReference type="PANTHER" id="PTHR13794:SF58">
    <property type="entry name" value="MITOCHONDRIAL ENOLASE SUPERFAMILY MEMBER 1"/>
    <property type="match status" value="1"/>
</dbReference>
<feature type="domain" description="Mandelate racemase/muconate lactonizing enzyme C-terminal" evidence="5">
    <location>
        <begin position="169"/>
        <end position="266"/>
    </location>
</feature>
<accession>A0ABV9E0I1</accession>
<gene>
    <name evidence="6" type="ORF">ACFO4E_22290</name>
</gene>
<dbReference type="SFLD" id="SFLDS00001">
    <property type="entry name" value="Enolase"/>
    <property type="match status" value="1"/>
</dbReference>
<keyword evidence="2" id="KW-0479">Metal-binding</keyword>
<dbReference type="InterPro" id="IPR018110">
    <property type="entry name" value="Mandel_Rmase/mucon_lact_enz_CS"/>
</dbReference>
<dbReference type="Pfam" id="PF13378">
    <property type="entry name" value="MR_MLE_C"/>
    <property type="match status" value="1"/>
</dbReference>
<feature type="compositionally biased region" description="Low complexity" evidence="4">
    <location>
        <begin position="1"/>
        <end position="18"/>
    </location>
</feature>
<dbReference type="CDD" id="cd03316">
    <property type="entry name" value="MR_like"/>
    <property type="match status" value="1"/>
</dbReference>
<dbReference type="InterPro" id="IPR013341">
    <property type="entry name" value="Mandelate_racemase_N_dom"/>
</dbReference>
<dbReference type="InterPro" id="IPR046945">
    <property type="entry name" value="RHMD-like"/>
</dbReference>
<dbReference type="InterPro" id="IPR029065">
    <property type="entry name" value="Enolase_C-like"/>
</dbReference>
<evidence type="ECO:0000259" key="5">
    <source>
        <dbReference type="SMART" id="SM00922"/>
    </source>
</evidence>
<dbReference type="InterPro" id="IPR029017">
    <property type="entry name" value="Enolase-like_N"/>
</dbReference>
<comment type="caution">
    <text evidence="6">The sequence shown here is derived from an EMBL/GenBank/DDBJ whole genome shotgun (WGS) entry which is preliminary data.</text>
</comment>